<dbReference type="OrthoDB" id="9797709at2"/>
<protein>
    <submittedName>
        <fullName evidence="2">D-alanyl-D-alanine carboxypeptidase Short=DD-carboxypeptidase</fullName>
    </submittedName>
</protein>
<dbReference type="STRING" id="1185876.BN8_00832"/>
<evidence type="ECO:0000313" key="3">
    <source>
        <dbReference type="Proteomes" id="UP000009309"/>
    </source>
</evidence>
<feature type="domain" description="Beta-lactamase-related" evidence="1">
    <location>
        <begin position="65"/>
        <end position="395"/>
    </location>
</feature>
<organism evidence="2 3">
    <name type="scientific">Fibrisoma limi BUZ 3</name>
    <dbReference type="NCBI Taxonomy" id="1185876"/>
    <lineage>
        <taxon>Bacteria</taxon>
        <taxon>Pseudomonadati</taxon>
        <taxon>Bacteroidota</taxon>
        <taxon>Cytophagia</taxon>
        <taxon>Cytophagales</taxon>
        <taxon>Spirosomataceae</taxon>
        <taxon>Fibrisoma</taxon>
    </lineage>
</organism>
<keyword evidence="2" id="KW-0645">Protease</keyword>
<proteinExistence type="predicted"/>
<comment type="caution">
    <text evidence="2">The sequence shown here is derived from an EMBL/GenBank/DDBJ whole genome shotgun (WGS) entry which is preliminary data.</text>
</comment>
<dbReference type="RefSeq" id="WP_009280461.1">
    <property type="nucleotide sequence ID" value="NZ_CAIT01000004.1"/>
</dbReference>
<evidence type="ECO:0000313" key="2">
    <source>
        <dbReference type="EMBL" id="CCH51875.1"/>
    </source>
</evidence>
<accession>I2GDA1</accession>
<dbReference type="InterPro" id="IPR050789">
    <property type="entry name" value="Diverse_Enzym_Activities"/>
</dbReference>
<dbReference type="GO" id="GO:0004180">
    <property type="term" value="F:carboxypeptidase activity"/>
    <property type="evidence" value="ECO:0007669"/>
    <property type="project" value="UniProtKB-KW"/>
</dbReference>
<sequence length="432" mass="47469">MTTIVLHFLRASHAPSHGSISRRTSRLWLLLNLAGLLFACADHREPDPDDQNQLRVQAAVDSVRRALEDSLGHTVPSMSVLIQTPSQTYFASSVPAGQSPITPQTYFRFASNTKNFTATAILNMYEDGWLDYKAKITDLMPGSTQPYVPATAEWNFPNKDQITIEQLLQHSAGVYDVDNDSVPGFNGMSYTEAVQTADPTHQFTTEEMVHQLILNQLSYFAPGTGYHYSNTGYSILSYIIARVYSARSGLTKTYGDYLYDYVVGPGAPIPVTIRFPVRADDTVLPSPRVEGLELLPGNIQKRYGDYNMSAQVGEGNGYGNMASLNSYIRSLMKGQNVLTPQTVKLMQTSVSSANPTYALGCTFTPNLGYGHNGARIGNLAVMAYDPLTDVSLVAYLPLWDLTDGFTSFIKCFNGMYDAAYAARKSLGYPGKP</sequence>
<dbReference type="EMBL" id="CAIT01000004">
    <property type="protein sequence ID" value="CCH51875.1"/>
    <property type="molecule type" value="Genomic_DNA"/>
</dbReference>
<dbReference type="Proteomes" id="UP000009309">
    <property type="component" value="Unassembled WGS sequence"/>
</dbReference>
<evidence type="ECO:0000259" key="1">
    <source>
        <dbReference type="Pfam" id="PF00144"/>
    </source>
</evidence>
<dbReference type="InterPro" id="IPR001466">
    <property type="entry name" value="Beta-lactam-related"/>
</dbReference>
<dbReference type="PANTHER" id="PTHR43283">
    <property type="entry name" value="BETA-LACTAMASE-RELATED"/>
    <property type="match status" value="1"/>
</dbReference>
<dbReference type="Pfam" id="PF00144">
    <property type="entry name" value="Beta-lactamase"/>
    <property type="match status" value="1"/>
</dbReference>
<keyword evidence="3" id="KW-1185">Reference proteome</keyword>
<dbReference type="AlphaFoldDB" id="I2GDA1"/>
<reference evidence="2 3" key="1">
    <citation type="journal article" date="2012" name="J. Bacteriol.">
        <title>Genome Sequence of the Filamentous Bacterium Fibrisoma limi BUZ 3T.</title>
        <authorList>
            <person name="Filippini M."/>
            <person name="Qi W."/>
            <person name="Jaenicke S."/>
            <person name="Goesmann A."/>
            <person name="Smits T.H."/>
            <person name="Bagheri H.C."/>
        </authorList>
    </citation>
    <scope>NUCLEOTIDE SEQUENCE [LARGE SCALE GENOMIC DNA]</scope>
    <source>
        <strain evidence="3">BUZ 3T</strain>
    </source>
</reference>
<dbReference type="PANTHER" id="PTHR43283:SF3">
    <property type="entry name" value="BETA-LACTAMASE FAMILY PROTEIN (AFU_ORTHOLOGUE AFUA_5G07500)"/>
    <property type="match status" value="1"/>
</dbReference>
<name>I2GDA1_9BACT</name>
<keyword evidence="2" id="KW-0121">Carboxypeptidase</keyword>
<dbReference type="SUPFAM" id="SSF56601">
    <property type="entry name" value="beta-lactamase/transpeptidase-like"/>
    <property type="match status" value="1"/>
</dbReference>
<dbReference type="eggNOG" id="COG1680">
    <property type="taxonomic scope" value="Bacteria"/>
</dbReference>
<gene>
    <name evidence="2" type="ORF">BN8_00832</name>
</gene>
<dbReference type="Gene3D" id="3.40.710.10">
    <property type="entry name" value="DD-peptidase/beta-lactamase superfamily"/>
    <property type="match status" value="1"/>
</dbReference>
<dbReference type="InterPro" id="IPR012338">
    <property type="entry name" value="Beta-lactam/transpept-like"/>
</dbReference>
<keyword evidence="2" id="KW-0378">Hydrolase</keyword>